<dbReference type="EMBL" id="OC923035">
    <property type="protein sequence ID" value="CAD7654591.1"/>
    <property type="molecule type" value="Genomic_DNA"/>
</dbReference>
<evidence type="ECO:0000256" key="2">
    <source>
        <dbReference type="ARBA" id="ARBA00004111"/>
    </source>
</evidence>
<evidence type="ECO:0000256" key="6">
    <source>
        <dbReference type="ARBA" id="ARBA00022801"/>
    </source>
</evidence>
<dbReference type="PANTHER" id="PTHR21661">
    <property type="entry name" value="EPOXIDE HYDROLASE 1-RELATED"/>
    <property type="match status" value="1"/>
</dbReference>
<comment type="catalytic activity">
    <reaction evidence="1">
        <text>1-(4-methoxyphenyl)-N-methyl-N-[(3-methyloxetan-3-yl)methyl]methanamine + H2O = 2-{[(4-methoxybenzyl)(methyl)amino]methyl}-2-methylpropane-1,3-diol</text>
        <dbReference type="Rhea" id="RHEA:55764"/>
        <dbReference type="ChEBI" id="CHEBI:15377"/>
        <dbReference type="ChEBI" id="CHEBI:139161"/>
        <dbReference type="ChEBI" id="CHEBI:139164"/>
        <dbReference type="EC" id="3.3.2.9"/>
    </reaction>
</comment>
<feature type="active site" description="Proton donor" evidence="7">
    <location>
        <position position="415"/>
    </location>
</feature>
<dbReference type="InterPro" id="IPR000639">
    <property type="entry name" value="Epox_hydrolase-like"/>
</dbReference>
<dbReference type="InterPro" id="IPR029058">
    <property type="entry name" value="AB_hydrolase_fold"/>
</dbReference>
<dbReference type="InterPro" id="IPR016292">
    <property type="entry name" value="Epoxide_hydrolase"/>
</dbReference>
<dbReference type="Proteomes" id="UP000728032">
    <property type="component" value="Unassembled WGS sequence"/>
</dbReference>
<keyword evidence="8" id="KW-1133">Transmembrane helix</keyword>
<dbReference type="EC" id="3.3.2.9" evidence="4"/>
<reference evidence="10" key="1">
    <citation type="submission" date="2020-11" db="EMBL/GenBank/DDBJ databases">
        <authorList>
            <person name="Tran Van P."/>
        </authorList>
    </citation>
    <scope>NUCLEOTIDE SEQUENCE</scope>
</reference>
<evidence type="ECO:0000256" key="1">
    <source>
        <dbReference type="ARBA" id="ARBA00000221"/>
    </source>
</evidence>
<keyword evidence="8" id="KW-0472">Membrane</keyword>
<dbReference type="GO" id="GO:0033961">
    <property type="term" value="F:cis-stilbene-oxide hydrolase activity"/>
    <property type="evidence" value="ECO:0007669"/>
    <property type="project" value="UniProtKB-EC"/>
</dbReference>
<name>A0A7R9M951_9ACAR</name>
<dbReference type="SUPFAM" id="SSF53474">
    <property type="entry name" value="alpha/beta-Hydrolases"/>
    <property type="match status" value="1"/>
</dbReference>
<evidence type="ECO:0000256" key="4">
    <source>
        <dbReference type="ARBA" id="ARBA00012091"/>
    </source>
</evidence>
<organism evidence="10">
    <name type="scientific">Oppiella nova</name>
    <dbReference type="NCBI Taxonomy" id="334625"/>
    <lineage>
        <taxon>Eukaryota</taxon>
        <taxon>Metazoa</taxon>
        <taxon>Ecdysozoa</taxon>
        <taxon>Arthropoda</taxon>
        <taxon>Chelicerata</taxon>
        <taxon>Arachnida</taxon>
        <taxon>Acari</taxon>
        <taxon>Acariformes</taxon>
        <taxon>Sarcoptiformes</taxon>
        <taxon>Oribatida</taxon>
        <taxon>Brachypylina</taxon>
        <taxon>Oppioidea</taxon>
        <taxon>Oppiidae</taxon>
        <taxon>Oppiella</taxon>
    </lineage>
</organism>
<feature type="domain" description="Epoxide hydrolase N-terminal" evidence="9">
    <location>
        <begin position="94"/>
        <end position="200"/>
    </location>
</feature>
<evidence type="ECO:0000259" key="9">
    <source>
        <dbReference type="Pfam" id="PF06441"/>
    </source>
</evidence>
<dbReference type="InterPro" id="IPR010497">
    <property type="entry name" value="Epoxide_hydro_N"/>
</dbReference>
<keyword evidence="11" id="KW-1185">Reference proteome</keyword>
<dbReference type="AlphaFoldDB" id="A0A7R9M951"/>
<evidence type="ECO:0000256" key="5">
    <source>
        <dbReference type="ARBA" id="ARBA00022797"/>
    </source>
</evidence>
<keyword evidence="5" id="KW-0058">Aromatic hydrocarbons catabolism</keyword>
<comment type="subcellular location">
    <subcellularLocation>
        <location evidence="2">Microsome membrane</location>
        <topology evidence="2">Single-pass membrane protein</topology>
    </subcellularLocation>
</comment>
<dbReference type="PANTHER" id="PTHR21661:SF35">
    <property type="entry name" value="EPOXIDE HYDROLASE"/>
    <property type="match status" value="1"/>
</dbReference>
<dbReference type="GO" id="GO:0097176">
    <property type="term" value="P:epoxide metabolic process"/>
    <property type="evidence" value="ECO:0007669"/>
    <property type="project" value="TreeGrafter"/>
</dbReference>
<dbReference type="OrthoDB" id="7130006at2759"/>
<keyword evidence="8" id="KW-0812">Transmembrane</keyword>
<dbReference type="Gene3D" id="3.40.50.1820">
    <property type="entry name" value="alpha/beta hydrolase"/>
    <property type="match status" value="1"/>
</dbReference>
<sequence length="491" mass="56187">MSSLVHRFIVSAVLVALLSAYLPSFFPFRLSFVQWIVGTVQSLVFGVILAAVLAIGWPLFRQSPPKRPELKDQWFGRQEWKDGQPLPVESTDVVPYEVNVEDQVLDDLRERLERDQIPEPLFDSKFNYGFNGHYLRKVIDYWRRDFDWRRQEKLLNSLPQFKTQIQGLGIHFLHVKPNLPAKKVVPLLVIHGWPGSVWEYYKSIPLLTQPNQDIAFEVVCPSIPGYGFSEAPHRQGFGLKETARVFVKLMNRLGHKKFLVHGGDWGSMITKTIARLYPENVIGIHTTLGSSPISLRGKPLLKFIVGTVFPSLVFDNPTNDAPKVYPFWPKFAFLMRESGYMHIQATKPDTVGTALLNSPVGLAAYILEKYSTWTNPDYVDKQDGGLTEKFTLDELLTQIMIYWTSRNVTASLRYYKESLNTGLRLPITVPAAVADFPNELVRTPESWVRDECLDLVQYTEMSRGGHFGAFEEPELTTQDIRKFAITLQNRH</sequence>
<keyword evidence="6" id="KW-0378">Hydrolase</keyword>
<evidence type="ECO:0000256" key="7">
    <source>
        <dbReference type="PIRSR" id="PIRSR001112-1"/>
    </source>
</evidence>
<dbReference type="EMBL" id="CAJPVJ010008210">
    <property type="protein sequence ID" value="CAG2171778.1"/>
    <property type="molecule type" value="Genomic_DNA"/>
</dbReference>
<feature type="active site" description="Proton acceptor" evidence="7">
    <location>
        <position position="466"/>
    </location>
</feature>
<dbReference type="Pfam" id="PF06441">
    <property type="entry name" value="EHN"/>
    <property type="match status" value="1"/>
</dbReference>
<dbReference type="PIRSF" id="PIRSF001112">
    <property type="entry name" value="Epoxide_hydrolase"/>
    <property type="match status" value="1"/>
</dbReference>
<evidence type="ECO:0000256" key="8">
    <source>
        <dbReference type="SAM" id="Phobius"/>
    </source>
</evidence>
<accession>A0A7R9M951</accession>
<feature type="transmembrane region" description="Helical" evidence="8">
    <location>
        <begin position="7"/>
        <end position="26"/>
    </location>
</feature>
<dbReference type="PRINTS" id="PR00412">
    <property type="entry name" value="EPOXHYDRLASE"/>
</dbReference>
<evidence type="ECO:0000313" key="10">
    <source>
        <dbReference type="EMBL" id="CAD7654591.1"/>
    </source>
</evidence>
<evidence type="ECO:0000256" key="3">
    <source>
        <dbReference type="ARBA" id="ARBA00010088"/>
    </source>
</evidence>
<protein>
    <recommendedName>
        <fullName evidence="4">microsomal epoxide hydrolase</fullName>
        <ecNumber evidence="4">3.3.2.9</ecNumber>
    </recommendedName>
</protein>
<gene>
    <name evidence="10" type="ORF">ONB1V03_LOCUS11238</name>
</gene>
<feature type="transmembrane region" description="Helical" evidence="8">
    <location>
        <begin position="32"/>
        <end position="60"/>
    </location>
</feature>
<feature type="active site" description="Nucleophile" evidence="7">
    <location>
        <position position="264"/>
    </location>
</feature>
<evidence type="ECO:0000313" key="11">
    <source>
        <dbReference type="Proteomes" id="UP000728032"/>
    </source>
</evidence>
<comment type="similarity">
    <text evidence="3">Belongs to the peptidase S33 family.</text>
</comment>
<proteinExistence type="inferred from homology"/>